<name>A0A370TLP2_9HELO</name>
<dbReference type="SFLD" id="SFLDS00005">
    <property type="entry name" value="Isoprenoid_Synthase_Type_I"/>
    <property type="match status" value="1"/>
</dbReference>
<dbReference type="EMBL" id="NPIC01000004">
    <property type="protein sequence ID" value="RDL36429.1"/>
    <property type="molecule type" value="Genomic_DNA"/>
</dbReference>
<accession>A0A370TLP2</accession>
<dbReference type="Pfam" id="PF25484">
    <property type="entry name" value="DUF7907"/>
    <property type="match status" value="1"/>
</dbReference>
<organism evidence="11 12">
    <name type="scientific">Venustampulla echinocandica</name>
    <dbReference type="NCBI Taxonomy" id="2656787"/>
    <lineage>
        <taxon>Eukaryota</taxon>
        <taxon>Fungi</taxon>
        <taxon>Dikarya</taxon>
        <taxon>Ascomycota</taxon>
        <taxon>Pezizomycotina</taxon>
        <taxon>Leotiomycetes</taxon>
        <taxon>Helotiales</taxon>
        <taxon>Pleuroascaceae</taxon>
        <taxon>Venustampulla</taxon>
    </lineage>
</organism>
<evidence type="ECO:0000313" key="12">
    <source>
        <dbReference type="Proteomes" id="UP000254866"/>
    </source>
</evidence>
<sequence>MAKATTLQEFEAVFPKLVEDILDHGRGYKLPDQFVDWYKASLNANTIGGKCNRGMSVPDSVSLLLEAPLSEEQYFQAATLGWMTELLQAFFLVSDDIMDTSITRRGAPCWYRQPNVGMIAINDAFLLEAAIYILLKKYFRQHASYIDLIELFHEVTFQTEIGQLCDLLTAPEDKIDLDNFSMTKYQFIVIYKTAYYSFYLPVALALYHQNIATPKNLKQAEDILIPLGEYFQIQDDYLDNFGLPEHIGKIGTDIMDNKCSWLVNQALAIATPEQRKVLEDNYGRKDKACEANVKKLFDDLKLEQLYKDYEEKRVGEIKKMIAEVDESEGLKKTVFESFLAKIYKRSYACACACLSSYAYFGIKVNALAHHTFDVMGLFLADSDHPQSLTKRLHKSSVTVDKMGASDCSASHTKTLISVMLFSLPTFSLLLASIFISPAVAQIQYTNALNVKFIAYLNTKNDLTPSIQHWDLTKSPNTPYAILTPPSSVPEQLFYVNGTWWDSYHSIATLLTADDPTRGVVTSSPKDRDAEGRRTVSLDSSGIGQVGIGVVPFPGVEPKLYIESGAFYACSEKKVGGVQVFLREWDEVTPEGCADVTLLAQCVQDGPVHPTGTDAYCCVDVRAYHCSSN</sequence>
<dbReference type="InterPro" id="IPR000092">
    <property type="entry name" value="Polyprenyl_synt"/>
</dbReference>
<dbReference type="OrthoDB" id="10257492at2759"/>
<evidence type="ECO:0000256" key="3">
    <source>
        <dbReference type="ARBA" id="ARBA00005035"/>
    </source>
</evidence>
<evidence type="ECO:0000256" key="2">
    <source>
        <dbReference type="ARBA" id="ARBA00004932"/>
    </source>
</evidence>
<dbReference type="SFLD" id="SFLDG01017">
    <property type="entry name" value="Polyprenyl_Transferase_Like"/>
    <property type="match status" value="1"/>
</dbReference>
<comment type="caution">
    <text evidence="11">The sequence shown here is derived from an EMBL/GenBank/DDBJ whole genome shotgun (WGS) entry which is preliminary data.</text>
</comment>
<dbReference type="SUPFAM" id="SSF48576">
    <property type="entry name" value="Terpenoid synthases"/>
    <property type="match status" value="1"/>
</dbReference>
<evidence type="ECO:0000256" key="1">
    <source>
        <dbReference type="ARBA" id="ARBA00001946"/>
    </source>
</evidence>
<dbReference type="Gene3D" id="1.10.600.10">
    <property type="entry name" value="Farnesyl Diphosphate Synthase"/>
    <property type="match status" value="1"/>
</dbReference>
<dbReference type="CDD" id="cd00685">
    <property type="entry name" value="Trans_IPPS_HT"/>
    <property type="match status" value="1"/>
</dbReference>
<dbReference type="InterPro" id="IPR057229">
    <property type="entry name" value="DUF7907"/>
</dbReference>
<evidence type="ECO:0000256" key="7">
    <source>
        <dbReference type="ARBA" id="ARBA00022723"/>
    </source>
</evidence>
<protein>
    <recommendedName>
        <fullName evidence="10">DUF7907 domain-containing protein</fullName>
    </recommendedName>
</protein>
<keyword evidence="6" id="KW-0808">Transferase</keyword>
<dbReference type="RefSeq" id="XP_031869085.1">
    <property type="nucleotide sequence ID" value="XM_032014404.1"/>
</dbReference>
<evidence type="ECO:0000256" key="5">
    <source>
        <dbReference type="ARBA" id="ARBA00022516"/>
    </source>
</evidence>
<comment type="similarity">
    <text evidence="4">Belongs to the FPP/GGPP synthase family.</text>
</comment>
<dbReference type="GO" id="GO:0043386">
    <property type="term" value="P:mycotoxin biosynthetic process"/>
    <property type="evidence" value="ECO:0007669"/>
    <property type="project" value="UniProtKB-ARBA"/>
</dbReference>
<evidence type="ECO:0000256" key="6">
    <source>
        <dbReference type="ARBA" id="ARBA00022679"/>
    </source>
</evidence>
<evidence type="ECO:0000313" key="11">
    <source>
        <dbReference type="EMBL" id="RDL36429.1"/>
    </source>
</evidence>
<dbReference type="GO" id="GO:0046872">
    <property type="term" value="F:metal ion binding"/>
    <property type="evidence" value="ECO:0007669"/>
    <property type="project" value="UniProtKB-KW"/>
</dbReference>
<gene>
    <name evidence="11" type="ORF">BP5553_05781</name>
</gene>
<dbReference type="PANTHER" id="PTHR11525">
    <property type="entry name" value="FARNESYL-PYROPHOSPHATE SYNTHETASE"/>
    <property type="match status" value="1"/>
</dbReference>
<dbReference type="PANTHER" id="PTHR11525:SF0">
    <property type="entry name" value="FARNESYL PYROPHOSPHATE SYNTHASE"/>
    <property type="match status" value="1"/>
</dbReference>
<comment type="pathway">
    <text evidence="2">Isoprenoid biosynthesis; geranyl diphosphate biosynthesis; geranyl diphosphate from dimethylallyl diphosphate and isopentenyl diphosphate: step 1/1.</text>
</comment>
<evidence type="ECO:0000259" key="10">
    <source>
        <dbReference type="Pfam" id="PF25484"/>
    </source>
</evidence>
<dbReference type="PROSITE" id="PS00444">
    <property type="entry name" value="POLYPRENYL_SYNTHASE_2"/>
    <property type="match status" value="1"/>
</dbReference>
<dbReference type="Pfam" id="PF00348">
    <property type="entry name" value="polyprenyl_synt"/>
    <property type="match status" value="1"/>
</dbReference>
<keyword evidence="12" id="KW-1185">Reference proteome</keyword>
<dbReference type="PROSITE" id="PS00723">
    <property type="entry name" value="POLYPRENYL_SYNTHASE_1"/>
    <property type="match status" value="1"/>
</dbReference>
<dbReference type="GO" id="GO:0004337">
    <property type="term" value="F:(2E,6E)-farnesyl diphosphate synthase activity"/>
    <property type="evidence" value="ECO:0007669"/>
    <property type="project" value="TreeGrafter"/>
</dbReference>
<dbReference type="STRING" id="2656787.A0A370TLP2"/>
<proteinExistence type="inferred from homology"/>
<dbReference type="AlphaFoldDB" id="A0A370TLP2"/>
<comment type="cofactor">
    <cofactor evidence="1">
        <name>Mg(2+)</name>
        <dbReference type="ChEBI" id="CHEBI:18420"/>
    </cofactor>
</comment>
<dbReference type="GO" id="GO:0046165">
    <property type="term" value="P:alcohol biosynthetic process"/>
    <property type="evidence" value="ECO:0007669"/>
    <property type="project" value="UniProtKB-ARBA"/>
</dbReference>
<dbReference type="InterPro" id="IPR008949">
    <property type="entry name" value="Isoprenoid_synthase_dom_sf"/>
</dbReference>
<evidence type="ECO:0000256" key="8">
    <source>
        <dbReference type="ARBA" id="ARBA00022842"/>
    </source>
</evidence>
<comment type="pathway">
    <text evidence="3">Isoprenoid biosynthesis; farnesyl diphosphate biosynthesis; farnesyl diphosphate from geranyl diphosphate and isopentenyl diphosphate: step 1/1.</text>
</comment>
<keyword evidence="9" id="KW-0443">Lipid metabolism</keyword>
<dbReference type="InterPro" id="IPR039702">
    <property type="entry name" value="FPS1-like"/>
</dbReference>
<dbReference type="Proteomes" id="UP000254866">
    <property type="component" value="Unassembled WGS sequence"/>
</dbReference>
<keyword evidence="5" id="KW-0444">Lipid biosynthesis</keyword>
<keyword evidence="8" id="KW-0460">Magnesium</keyword>
<evidence type="ECO:0000256" key="9">
    <source>
        <dbReference type="ARBA" id="ARBA00023098"/>
    </source>
</evidence>
<dbReference type="GeneID" id="43598630"/>
<evidence type="ECO:0000256" key="4">
    <source>
        <dbReference type="ARBA" id="ARBA00006706"/>
    </source>
</evidence>
<dbReference type="InterPro" id="IPR033749">
    <property type="entry name" value="Polyprenyl_synt_CS"/>
</dbReference>
<dbReference type="GO" id="GO:0004161">
    <property type="term" value="F:dimethylallyltranstransferase activity"/>
    <property type="evidence" value="ECO:0007669"/>
    <property type="project" value="TreeGrafter"/>
</dbReference>
<reference evidence="11 12" key="1">
    <citation type="journal article" date="2018" name="IMA Fungus">
        <title>IMA Genome-F 9: Draft genome sequence of Annulohypoxylon stygium, Aspergillus mulundensis, Berkeleyomyces basicola (syn. Thielaviopsis basicola), Ceratocystis smalleyi, two Cercospora beticola strains, Coleophoma cylindrospora, Fusarium fracticaudum, Phialophora cf. hyalina, and Morchella septimelata.</title>
        <authorList>
            <person name="Wingfield B.D."/>
            <person name="Bills G.F."/>
            <person name="Dong Y."/>
            <person name="Huang W."/>
            <person name="Nel W.J."/>
            <person name="Swalarsk-Parry B.S."/>
            <person name="Vaghefi N."/>
            <person name="Wilken P.M."/>
            <person name="An Z."/>
            <person name="de Beer Z.W."/>
            <person name="De Vos L."/>
            <person name="Chen L."/>
            <person name="Duong T.A."/>
            <person name="Gao Y."/>
            <person name="Hammerbacher A."/>
            <person name="Kikkert J.R."/>
            <person name="Li Y."/>
            <person name="Li H."/>
            <person name="Li K."/>
            <person name="Li Q."/>
            <person name="Liu X."/>
            <person name="Ma X."/>
            <person name="Naidoo K."/>
            <person name="Pethybridge S.J."/>
            <person name="Sun J."/>
            <person name="Steenkamp E.T."/>
            <person name="van der Nest M.A."/>
            <person name="van Wyk S."/>
            <person name="Wingfield M.J."/>
            <person name="Xiong C."/>
            <person name="Yue Q."/>
            <person name="Zhang X."/>
        </authorList>
    </citation>
    <scope>NUCLEOTIDE SEQUENCE [LARGE SCALE GENOMIC DNA]</scope>
    <source>
        <strain evidence="11 12">BP 5553</strain>
    </source>
</reference>
<dbReference type="GO" id="GO:0045337">
    <property type="term" value="P:farnesyl diphosphate biosynthetic process"/>
    <property type="evidence" value="ECO:0007669"/>
    <property type="project" value="TreeGrafter"/>
</dbReference>
<dbReference type="FunFam" id="1.10.600.10:FF:000006">
    <property type="entry name" value="Farnesyl pyrophosphate synthase"/>
    <property type="match status" value="1"/>
</dbReference>
<feature type="domain" description="DUF7907" evidence="10">
    <location>
        <begin position="457"/>
        <end position="601"/>
    </location>
</feature>
<keyword evidence="7" id="KW-0479">Metal-binding</keyword>
<dbReference type="GO" id="GO:0005737">
    <property type="term" value="C:cytoplasm"/>
    <property type="evidence" value="ECO:0007669"/>
    <property type="project" value="TreeGrafter"/>
</dbReference>